<protein>
    <recommendedName>
        <fullName evidence="13">Glutamate receptor</fullName>
    </recommendedName>
</protein>
<feature type="domain" description="Ionotropic glutamate receptor C-terminal" evidence="17">
    <location>
        <begin position="468"/>
        <end position="805"/>
    </location>
</feature>
<dbReference type="Gene3D" id="3.40.190.10">
    <property type="entry name" value="Periplasmic binding protein-like II"/>
    <property type="match status" value="2"/>
</dbReference>
<evidence type="ECO:0000256" key="10">
    <source>
        <dbReference type="ARBA" id="ARBA00023180"/>
    </source>
</evidence>
<evidence type="ECO:0000256" key="4">
    <source>
        <dbReference type="ARBA" id="ARBA00022692"/>
    </source>
</evidence>
<evidence type="ECO:0000313" key="18">
    <source>
        <dbReference type="EMBL" id="OWM73373.1"/>
    </source>
</evidence>
<dbReference type="GO" id="GO:0015276">
    <property type="term" value="F:ligand-gated monoatomic ion channel activity"/>
    <property type="evidence" value="ECO:0007669"/>
    <property type="project" value="InterPro"/>
</dbReference>
<dbReference type="AlphaFoldDB" id="A0A218WLB5"/>
<feature type="transmembrane region" description="Helical" evidence="15">
    <location>
        <begin position="589"/>
        <end position="607"/>
    </location>
</feature>
<accession>A0A218WLB5</accession>
<dbReference type="GO" id="GO:0016020">
    <property type="term" value="C:membrane"/>
    <property type="evidence" value="ECO:0007669"/>
    <property type="project" value="UniProtKB-SubCell"/>
</dbReference>
<keyword evidence="3 13" id="KW-0813">Transport</keyword>
<dbReference type="Gene3D" id="1.10.287.70">
    <property type="match status" value="1"/>
</dbReference>
<evidence type="ECO:0000256" key="9">
    <source>
        <dbReference type="ARBA" id="ARBA00023170"/>
    </source>
</evidence>
<evidence type="ECO:0000256" key="6">
    <source>
        <dbReference type="ARBA" id="ARBA00022989"/>
    </source>
</evidence>
<organism evidence="18 20">
    <name type="scientific">Punica granatum</name>
    <name type="common">Pomegranate</name>
    <dbReference type="NCBI Taxonomy" id="22663"/>
    <lineage>
        <taxon>Eukaryota</taxon>
        <taxon>Viridiplantae</taxon>
        <taxon>Streptophyta</taxon>
        <taxon>Embryophyta</taxon>
        <taxon>Tracheophyta</taxon>
        <taxon>Spermatophyta</taxon>
        <taxon>Magnoliopsida</taxon>
        <taxon>eudicotyledons</taxon>
        <taxon>Gunneridae</taxon>
        <taxon>Pentapetalae</taxon>
        <taxon>rosids</taxon>
        <taxon>malvids</taxon>
        <taxon>Myrtales</taxon>
        <taxon>Lythraceae</taxon>
        <taxon>Punica</taxon>
    </lineage>
</organism>
<dbReference type="CDD" id="cd19990">
    <property type="entry name" value="PBP1_GABAb_receptor_plant"/>
    <property type="match status" value="1"/>
</dbReference>
<evidence type="ECO:0000313" key="21">
    <source>
        <dbReference type="Proteomes" id="UP000233551"/>
    </source>
</evidence>
<keyword evidence="10" id="KW-0325">Glycoprotein</keyword>
<evidence type="ECO:0000256" key="1">
    <source>
        <dbReference type="ARBA" id="ARBA00004141"/>
    </source>
</evidence>
<dbReference type="OrthoDB" id="5984008at2759"/>
<keyword evidence="7 13" id="KW-0406">Ion transport</keyword>
<name>A0A218WLB5_PUNGR</name>
<keyword evidence="6 15" id="KW-1133">Transmembrane helix</keyword>
<keyword evidence="21" id="KW-1185">Reference proteome</keyword>
<evidence type="ECO:0000256" key="15">
    <source>
        <dbReference type="SAM" id="Phobius"/>
    </source>
</evidence>
<dbReference type="InterPro" id="IPR015683">
    <property type="entry name" value="Ionotropic_Glu_rcpt"/>
</dbReference>
<comment type="similarity">
    <text evidence="2 13">Belongs to the glutamate-gated ion channel (TC 1.A.10.1) family.</text>
</comment>
<reference evidence="20" key="1">
    <citation type="journal article" date="2017" name="Plant J.">
        <title>The pomegranate (Punica granatum L.) genome and the genomics of punicalagin biosynthesis.</title>
        <authorList>
            <person name="Qin G."/>
            <person name="Xu C."/>
            <person name="Ming R."/>
            <person name="Tang H."/>
            <person name="Guyot R."/>
            <person name="Kramer E.M."/>
            <person name="Hu Y."/>
            <person name="Yi X."/>
            <person name="Qi Y."/>
            <person name="Xu X."/>
            <person name="Gao Z."/>
            <person name="Pan H."/>
            <person name="Jian J."/>
            <person name="Tian Y."/>
            <person name="Yue Z."/>
            <person name="Xu Y."/>
        </authorList>
    </citation>
    <scope>NUCLEOTIDE SEQUENCE [LARGE SCALE GENOMIC DNA]</scope>
    <source>
        <strain evidence="20">cv. Dabenzi</strain>
    </source>
</reference>
<evidence type="ECO:0000313" key="19">
    <source>
        <dbReference type="EMBL" id="PKI42581.1"/>
    </source>
</evidence>
<evidence type="ECO:0000256" key="2">
    <source>
        <dbReference type="ARBA" id="ARBA00008685"/>
    </source>
</evidence>
<dbReference type="EMBL" id="MTKT01003953">
    <property type="protein sequence ID" value="OWM73373.1"/>
    <property type="molecule type" value="Genomic_DNA"/>
</dbReference>
<dbReference type="Proteomes" id="UP000233551">
    <property type="component" value="Unassembled WGS sequence"/>
</dbReference>
<dbReference type="InterPro" id="IPR001320">
    <property type="entry name" value="Iontro_rcpt_C"/>
</dbReference>
<keyword evidence="8 13" id="KW-0472">Membrane</keyword>
<sequence length="864" mass="95193">MAASSCLLFSFIFFIVSPLPLSWSSSGRSVTFGEYTRSSDQNFSLGAVVDYSSRAGMEEGIAMRIAVEDFCAQASGCITLHLKNSRGNPSRGAHAARNLINNRVRAIVDLGTVREAASIAEIGNRSKVPVLSLASEIPSWVSWKWPFLVKAAHSQHSQMEAIATVIQSWRWRKVNIIYEDDTGSASSTITLPSLFTALQDAGIEVNDLLALPPSSEYYSLSEKLDRLRRGQCRVFIVHTKVKLGVAVFREAKDMGMMDSGQESVWITTADITNYMDTLDPTAISSMQGVLGVRTYFPHGTKKLKDFSSRFKSISQARGSIHKRNVEPGIDALRAYDAVWALALALKNAPVGAPSTGGRETSNKVGTDSTEGQALLDNILSSSFIGLTGQFKFVNGSLEPARTFELVNVVGRAYREIGYWTKGLGFSKGIDENSTYNYSMSILGPILWPGGPWAIPRGWVIPTKGNKLKIGVPFGNAHMEFVYARYESPGANLTVTGFSINVFNAALMQLPYHVECEFHAFNGTYDSLVQRVYSKEVDAVVADTAIVANRYQYAEFSQPYSDSNLQIIIYVQPTTFGRAWLILKPFTSSMWIATIFVNTLCGFTVYVIERMHYKDVFRGSVLNQTIVMLTLTFTTLFSLQGRKLHSNMSRIIMVVWLFVALVITQSYTASLTSFLTVEKLTQVDVTVESLVRDRVQVGCDRNSFVVKHLEGIGFRPSNIRTYSEDDYTRALKSGEIGAAFLESPHARVFLAKNCKGFTTAKQTVEVGGFGFVFPKNSPYLPDISEAVLRIAESGTIRDLENSMLNSYKCASSEADSNQQKIGIESFLGLFGVAIATSVVCLVLFVLHLGSDNSSDVSNDKKKTEC</sequence>
<feature type="disulfide bond" evidence="14">
    <location>
        <begin position="753"/>
        <end position="808"/>
    </location>
</feature>
<feature type="transmembrane region" description="Helical" evidence="15">
    <location>
        <begin position="619"/>
        <end position="638"/>
    </location>
</feature>
<evidence type="ECO:0000256" key="16">
    <source>
        <dbReference type="SAM" id="SignalP"/>
    </source>
</evidence>
<dbReference type="FunFam" id="1.10.287.70:FF:000172">
    <property type="entry name" value="Glutamate receptor"/>
    <property type="match status" value="1"/>
</dbReference>
<dbReference type="InterPro" id="IPR044440">
    <property type="entry name" value="GABAb_receptor_plant_PBP1"/>
</dbReference>
<feature type="chain" id="PRO_5014071701" description="Glutamate receptor" evidence="16">
    <location>
        <begin position="25"/>
        <end position="864"/>
    </location>
</feature>
<proteinExistence type="inferred from homology"/>
<dbReference type="SUPFAM" id="SSF53822">
    <property type="entry name" value="Periplasmic binding protein-like I"/>
    <property type="match status" value="1"/>
</dbReference>
<dbReference type="PANTHER" id="PTHR34836:SF9">
    <property type="entry name" value="RECEPTOR LIGAND BINDING REGION DOMAIN-CONTAINING PROTEIN"/>
    <property type="match status" value="1"/>
</dbReference>
<dbReference type="FunFam" id="3.40.50.2300:FF:000188">
    <property type="entry name" value="Glutamate receptor"/>
    <property type="match status" value="1"/>
</dbReference>
<keyword evidence="9 13" id="KW-0675">Receptor</keyword>
<feature type="transmembrane region" description="Helical" evidence="15">
    <location>
        <begin position="650"/>
        <end position="668"/>
    </location>
</feature>
<keyword evidence="12 13" id="KW-0407">Ion channel</keyword>
<keyword evidence="4 15" id="KW-0812">Transmembrane</keyword>
<comment type="subcellular location">
    <subcellularLocation>
        <location evidence="1">Membrane</location>
        <topology evidence="1">Multi-pass membrane protein</topology>
    </subcellularLocation>
</comment>
<feature type="transmembrane region" description="Helical" evidence="15">
    <location>
        <begin position="825"/>
        <end position="847"/>
    </location>
</feature>
<dbReference type="Gene3D" id="3.40.50.2300">
    <property type="match status" value="2"/>
</dbReference>
<evidence type="ECO:0000256" key="11">
    <source>
        <dbReference type="ARBA" id="ARBA00023286"/>
    </source>
</evidence>
<evidence type="ECO:0000256" key="3">
    <source>
        <dbReference type="ARBA" id="ARBA00022448"/>
    </source>
</evidence>
<keyword evidence="11 13" id="KW-1071">Ligand-gated ion channel</keyword>
<evidence type="ECO:0000313" key="20">
    <source>
        <dbReference type="Proteomes" id="UP000197138"/>
    </source>
</evidence>
<reference evidence="18" key="2">
    <citation type="submission" date="2017-06" db="EMBL/GenBank/DDBJ databases">
        <title>The pomegranate genome and the genomics of punicalagin biosynthesis.</title>
        <authorList>
            <person name="Xu C."/>
        </authorList>
    </citation>
    <scope>NUCLEOTIDE SEQUENCE [LARGE SCALE GENOMIC DNA]</scope>
    <source>
        <tissue evidence="18">Fresh leaf</tissue>
    </source>
</reference>
<dbReference type="GeneID" id="116204361"/>
<gene>
    <name evidence="18" type="ORF">CDL15_Pgr001487</name>
    <name evidence="19" type="ORF">CRG98_037026</name>
</gene>
<dbReference type="InterPro" id="IPR001828">
    <property type="entry name" value="ANF_lig-bd_rcpt"/>
</dbReference>
<dbReference type="InterPro" id="IPR017103">
    <property type="entry name" value="Iontropic_Glu_rcpt_pln"/>
</dbReference>
<evidence type="ECO:0000256" key="14">
    <source>
        <dbReference type="PIRSR" id="PIRSR037090-50"/>
    </source>
</evidence>
<comment type="caution">
    <text evidence="18">The sequence shown here is derived from an EMBL/GenBank/DDBJ whole genome shotgun (WGS) entry which is preliminary data.</text>
</comment>
<evidence type="ECO:0000256" key="5">
    <source>
        <dbReference type="ARBA" id="ARBA00022729"/>
    </source>
</evidence>
<dbReference type="CDD" id="cd13686">
    <property type="entry name" value="GluR_Plant"/>
    <property type="match status" value="1"/>
</dbReference>
<dbReference type="EMBL" id="PGOL01003144">
    <property type="protein sequence ID" value="PKI42581.1"/>
    <property type="molecule type" value="Genomic_DNA"/>
</dbReference>
<reference evidence="19 21" key="3">
    <citation type="submission" date="2017-11" db="EMBL/GenBank/DDBJ databases">
        <title>De-novo sequencing of pomegranate (Punica granatum L.) genome.</title>
        <authorList>
            <person name="Akparov Z."/>
            <person name="Amiraslanov A."/>
            <person name="Hajiyeva S."/>
            <person name="Abbasov M."/>
            <person name="Kaur K."/>
            <person name="Hamwieh A."/>
            <person name="Solovyev V."/>
            <person name="Salamov A."/>
            <person name="Braich B."/>
            <person name="Kosarev P."/>
            <person name="Mahmoud A."/>
            <person name="Hajiyev E."/>
            <person name="Babayeva S."/>
            <person name="Izzatullayeva V."/>
            <person name="Mammadov A."/>
            <person name="Mammadov A."/>
            <person name="Sharifova S."/>
            <person name="Ojaghi J."/>
            <person name="Eynullazada K."/>
            <person name="Bayramov B."/>
            <person name="Abdulazimova A."/>
            <person name="Shahmuradov I."/>
        </authorList>
    </citation>
    <scope>NUCLEOTIDE SEQUENCE [LARGE SCALE GENOMIC DNA]</scope>
    <source>
        <strain evidence="19">AG2017</strain>
        <strain evidence="21">cv. AG2017</strain>
        <tissue evidence="19">Leaf</tissue>
    </source>
</reference>
<dbReference type="SMART" id="SM00079">
    <property type="entry name" value="PBPe"/>
    <property type="match status" value="1"/>
</dbReference>
<dbReference type="InterPro" id="IPR028082">
    <property type="entry name" value="Peripla_BP_I"/>
</dbReference>
<dbReference type="Pfam" id="PF01094">
    <property type="entry name" value="ANF_receptor"/>
    <property type="match status" value="1"/>
</dbReference>
<dbReference type="PIRSF" id="PIRSF037090">
    <property type="entry name" value="Iontro_Glu-like_rcpt_pln"/>
    <property type="match status" value="1"/>
</dbReference>
<dbReference type="STRING" id="22663.A0A218WLB5"/>
<evidence type="ECO:0000256" key="13">
    <source>
        <dbReference type="PIRNR" id="PIRNR037090"/>
    </source>
</evidence>
<evidence type="ECO:0000256" key="8">
    <source>
        <dbReference type="ARBA" id="ARBA00023136"/>
    </source>
</evidence>
<dbReference type="SUPFAM" id="SSF53850">
    <property type="entry name" value="Periplasmic binding protein-like II"/>
    <property type="match status" value="1"/>
</dbReference>
<comment type="function">
    <text evidence="13">Glutamate-gated receptor that probably acts as non-selective cation channel.</text>
</comment>
<dbReference type="PANTHER" id="PTHR34836">
    <property type="entry name" value="OS06G0188250 PROTEIN"/>
    <property type="match status" value="1"/>
</dbReference>
<dbReference type="Pfam" id="PF00060">
    <property type="entry name" value="Lig_chan"/>
    <property type="match status" value="1"/>
</dbReference>
<feature type="signal peptide" evidence="16">
    <location>
        <begin position="1"/>
        <end position="24"/>
    </location>
</feature>
<evidence type="ECO:0000259" key="17">
    <source>
        <dbReference type="SMART" id="SM00079"/>
    </source>
</evidence>
<evidence type="ECO:0000256" key="7">
    <source>
        <dbReference type="ARBA" id="ARBA00023065"/>
    </source>
</evidence>
<keyword evidence="14" id="KW-1015">Disulfide bond</keyword>
<dbReference type="Proteomes" id="UP000197138">
    <property type="component" value="Unassembled WGS sequence"/>
</dbReference>
<evidence type="ECO:0000256" key="12">
    <source>
        <dbReference type="ARBA" id="ARBA00023303"/>
    </source>
</evidence>
<keyword evidence="5 16" id="KW-0732">Signal</keyword>